<organism evidence="1 2">
    <name type="scientific">Actinomadura rayongensis</name>
    <dbReference type="NCBI Taxonomy" id="1429076"/>
    <lineage>
        <taxon>Bacteria</taxon>
        <taxon>Bacillati</taxon>
        <taxon>Actinomycetota</taxon>
        <taxon>Actinomycetes</taxon>
        <taxon>Streptosporangiales</taxon>
        <taxon>Thermomonosporaceae</taxon>
        <taxon>Actinomadura</taxon>
    </lineage>
</organism>
<proteinExistence type="predicted"/>
<dbReference type="RefSeq" id="WP_161106539.1">
    <property type="nucleotide sequence ID" value="NZ_JBHLYI010000027.1"/>
</dbReference>
<dbReference type="Proteomes" id="UP000431901">
    <property type="component" value="Unassembled WGS sequence"/>
</dbReference>
<gene>
    <name evidence="1" type="ORF">GQ466_30465</name>
</gene>
<dbReference type="OrthoDB" id="3480344at2"/>
<evidence type="ECO:0000313" key="2">
    <source>
        <dbReference type="Proteomes" id="UP000431901"/>
    </source>
</evidence>
<comment type="caution">
    <text evidence="1">The sequence shown here is derived from an EMBL/GenBank/DDBJ whole genome shotgun (WGS) entry which is preliminary data.</text>
</comment>
<name>A0A6I4WDM3_9ACTN</name>
<dbReference type="AlphaFoldDB" id="A0A6I4WDM3"/>
<protein>
    <submittedName>
        <fullName evidence="1">Uncharacterized protein</fullName>
    </submittedName>
</protein>
<sequence>MGLLRRRSRQTLTNQTESISGFYSGVKKADADSAAPMIQHHERAEYLAALQQKISAHPGVQSAFTHVNTYPVLHVFTVGNQKRAVRVIVTYRDGDWWLSWDQVGIRARETAEAARLLAETMARTLPDAPPNLPGSA</sequence>
<dbReference type="EMBL" id="WUTW01000014">
    <property type="protein sequence ID" value="MXQ68347.1"/>
    <property type="molecule type" value="Genomic_DNA"/>
</dbReference>
<evidence type="ECO:0000313" key="1">
    <source>
        <dbReference type="EMBL" id="MXQ68347.1"/>
    </source>
</evidence>
<accession>A0A6I4WDM3</accession>
<reference evidence="1 2" key="1">
    <citation type="submission" date="2019-12" db="EMBL/GenBank/DDBJ databases">
        <title>Nocardia macrotermitis sp. nov. and Nocardia aurantia sp. nov., isolated from the gut of the fungus growing-termite Macrotermes natalensis.</title>
        <authorList>
            <person name="Christine B."/>
            <person name="Rene B."/>
        </authorList>
    </citation>
    <scope>NUCLEOTIDE SEQUENCE [LARGE SCALE GENOMIC DNA]</scope>
    <source>
        <strain evidence="1 2">DSM 102126</strain>
    </source>
</reference>
<keyword evidence="2" id="KW-1185">Reference proteome</keyword>